<dbReference type="Proteomes" id="UP000269692">
    <property type="component" value="Unassembled WGS sequence"/>
</dbReference>
<dbReference type="InterPro" id="IPR035906">
    <property type="entry name" value="MetI-like_sf"/>
</dbReference>
<feature type="transmembrane region" description="Helical" evidence="7">
    <location>
        <begin position="203"/>
        <end position="225"/>
    </location>
</feature>
<keyword evidence="11" id="KW-1185">Reference proteome</keyword>
<feature type="region of interest" description="Disordered" evidence="8">
    <location>
        <begin position="1"/>
        <end position="23"/>
    </location>
</feature>
<dbReference type="PANTHER" id="PTHR43744">
    <property type="entry name" value="ABC TRANSPORTER PERMEASE PROTEIN MG189-RELATED-RELATED"/>
    <property type="match status" value="1"/>
</dbReference>
<evidence type="ECO:0000256" key="3">
    <source>
        <dbReference type="ARBA" id="ARBA00022475"/>
    </source>
</evidence>
<comment type="caution">
    <text evidence="10">The sequence shown here is derived from an EMBL/GenBank/DDBJ whole genome shotgun (WGS) entry which is preliminary data.</text>
</comment>
<dbReference type="EMBL" id="RCTF01000030">
    <property type="protein sequence ID" value="RLP71823.1"/>
    <property type="molecule type" value="Genomic_DNA"/>
</dbReference>
<dbReference type="SUPFAM" id="SSF161098">
    <property type="entry name" value="MetI-like"/>
    <property type="match status" value="1"/>
</dbReference>
<feature type="transmembrane region" description="Helical" evidence="7">
    <location>
        <begin position="159"/>
        <end position="182"/>
    </location>
</feature>
<keyword evidence="2 7" id="KW-0813">Transport</keyword>
<comment type="similarity">
    <text evidence="7">Belongs to the binding-protein-dependent transport system permease family.</text>
</comment>
<evidence type="ECO:0000313" key="11">
    <source>
        <dbReference type="Proteomes" id="UP000269692"/>
    </source>
</evidence>
<evidence type="ECO:0000256" key="4">
    <source>
        <dbReference type="ARBA" id="ARBA00022692"/>
    </source>
</evidence>
<dbReference type="CDD" id="cd06261">
    <property type="entry name" value="TM_PBP2"/>
    <property type="match status" value="1"/>
</dbReference>
<keyword evidence="5 7" id="KW-1133">Transmembrane helix</keyword>
<evidence type="ECO:0000256" key="7">
    <source>
        <dbReference type="RuleBase" id="RU363032"/>
    </source>
</evidence>
<sequence>MSQSAVLDAGLRPGTEPQDPARRPLPRFFGKGVLAVVLGLYTIYTLGPFLWLATMSVRTTAEISAAPYAWPTVFRWEQYRTAWESGFAVYFWNSAIVVVGAVVVVTLIGAAAAHALARYRFRGNRLIYSILFSSIIFPPQITLISLYQILVDYNLYNSLFGLALVYISLQLPLTVYLLEGFFARIPQDLFDAAKMDGYGDLEIFWRIVLPVGMPAIATTLILNFIQLWNEFLFAVVLITDPDKRTLPIGIRAFMGDHFQDIGMIATGVMVSVIPVIIAYVFFSEKLIRGMTAGAIK</sequence>
<evidence type="ECO:0000256" key="8">
    <source>
        <dbReference type="SAM" id="MobiDB-lite"/>
    </source>
</evidence>
<keyword evidence="3" id="KW-1003">Cell membrane</keyword>
<feature type="transmembrane region" description="Helical" evidence="7">
    <location>
        <begin position="32"/>
        <end position="53"/>
    </location>
</feature>
<feature type="transmembrane region" description="Helical" evidence="7">
    <location>
        <begin position="90"/>
        <end position="114"/>
    </location>
</feature>
<evidence type="ECO:0000256" key="6">
    <source>
        <dbReference type="ARBA" id="ARBA00023136"/>
    </source>
</evidence>
<dbReference type="InterPro" id="IPR000515">
    <property type="entry name" value="MetI-like"/>
</dbReference>
<dbReference type="Pfam" id="PF00528">
    <property type="entry name" value="BPD_transp_1"/>
    <property type="match status" value="1"/>
</dbReference>
<evidence type="ECO:0000313" key="10">
    <source>
        <dbReference type="EMBL" id="RLP71823.1"/>
    </source>
</evidence>
<proteinExistence type="inferred from homology"/>
<dbReference type="Gene3D" id="1.10.3720.10">
    <property type="entry name" value="MetI-like"/>
    <property type="match status" value="1"/>
</dbReference>
<accession>A0A3L6ZV12</accession>
<evidence type="ECO:0000256" key="2">
    <source>
        <dbReference type="ARBA" id="ARBA00022448"/>
    </source>
</evidence>
<organism evidence="10 11">
    <name type="scientific">Xanthobacter tagetidis</name>
    <dbReference type="NCBI Taxonomy" id="60216"/>
    <lineage>
        <taxon>Bacteria</taxon>
        <taxon>Pseudomonadati</taxon>
        <taxon>Pseudomonadota</taxon>
        <taxon>Alphaproteobacteria</taxon>
        <taxon>Hyphomicrobiales</taxon>
        <taxon>Xanthobacteraceae</taxon>
        <taxon>Xanthobacter</taxon>
    </lineage>
</organism>
<dbReference type="GO" id="GO:0055085">
    <property type="term" value="P:transmembrane transport"/>
    <property type="evidence" value="ECO:0007669"/>
    <property type="project" value="InterPro"/>
</dbReference>
<dbReference type="RefSeq" id="WP_121625792.1">
    <property type="nucleotide sequence ID" value="NZ_JACIIW010000015.1"/>
</dbReference>
<keyword evidence="4 7" id="KW-0812">Transmembrane</keyword>
<dbReference type="OrthoDB" id="9815445at2"/>
<dbReference type="GO" id="GO:0005886">
    <property type="term" value="C:plasma membrane"/>
    <property type="evidence" value="ECO:0007669"/>
    <property type="project" value="UniProtKB-SubCell"/>
</dbReference>
<protein>
    <submittedName>
        <fullName evidence="10">Carbohydrate ABC transporter permease</fullName>
    </submittedName>
</protein>
<feature type="domain" description="ABC transmembrane type-1" evidence="9">
    <location>
        <begin position="91"/>
        <end position="282"/>
    </location>
</feature>
<evidence type="ECO:0000256" key="1">
    <source>
        <dbReference type="ARBA" id="ARBA00004651"/>
    </source>
</evidence>
<dbReference type="AlphaFoldDB" id="A0A3L6ZV12"/>
<dbReference type="PANTHER" id="PTHR43744:SF12">
    <property type="entry name" value="ABC TRANSPORTER PERMEASE PROTEIN MG189-RELATED"/>
    <property type="match status" value="1"/>
</dbReference>
<keyword evidence="6 7" id="KW-0472">Membrane</keyword>
<reference evidence="10 11" key="1">
    <citation type="submission" date="2018-10" db="EMBL/GenBank/DDBJ databases">
        <title>Xanthobacter tagetidis genome sequencing and assembly.</title>
        <authorList>
            <person name="Maclea K.S."/>
            <person name="Goen A.E."/>
            <person name="Fatima S.A."/>
        </authorList>
    </citation>
    <scope>NUCLEOTIDE SEQUENCE [LARGE SCALE GENOMIC DNA]</scope>
    <source>
        <strain evidence="10 11">ATCC 700314</strain>
    </source>
</reference>
<evidence type="ECO:0000256" key="5">
    <source>
        <dbReference type="ARBA" id="ARBA00022989"/>
    </source>
</evidence>
<evidence type="ECO:0000259" key="9">
    <source>
        <dbReference type="PROSITE" id="PS50928"/>
    </source>
</evidence>
<name>A0A3L6ZV12_9HYPH</name>
<gene>
    <name evidence="10" type="ORF">D9R14_22250</name>
</gene>
<feature type="transmembrane region" description="Helical" evidence="7">
    <location>
        <begin position="126"/>
        <end position="147"/>
    </location>
</feature>
<feature type="transmembrane region" description="Helical" evidence="7">
    <location>
        <begin position="261"/>
        <end position="282"/>
    </location>
</feature>
<comment type="subcellular location">
    <subcellularLocation>
        <location evidence="1 7">Cell membrane</location>
        <topology evidence="1 7">Multi-pass membrane protein</topology>
    </subcellularLocation>
</comment>
<dbReference type="PROSITE" id="PS50928">
    <property type="entry name" value="ABC_TM1"/>
    <property type="match status" value="1"/>
</dbReference>